<dbReference type="InParanoid" id="A0A1V9XBK3"/>
<comment type="caution">
    <text evidence="1">The sequence shown here is derived from an EMBL/GenBank/DDBJ whole genome shotgun (WGS) entry which is preliminary data.</text>
</comment>
<reference evidence="1 2" key="1">
    <citation type="journal article" date="2017" name="Gigascience">
        <title>Draft genome of the honey bee ectoparasitic mite, Tropilaelaps mercedesae, is shaped by the parasitic life history.</title>
        <authorList>
            <person name="Dong X."/>
            <person name="Armstrong S.D."/>
            <person name="Xia D."/>
            <person name="Makepeace B.L."/>
            <person name="Darby A.C."/>
            <person name="Kadowaki T."/>
        </authorList>
    </citation>
    <scope>NUCLEOTIDE SEQUENCE [LARGE SCALE GENOMIC DNA]</scope>
    <source>
        <strain evidence="1">Wuxi-XJTLU</strain>
    </source>
</reference>
<gene>
    <name evidence="1" type="ORF">BIW11_04098</name>
</gene>
<organism evidence="1 2">
    <name type="scientific">Tropilaelaps mercedesae</name>
    <dbReference type="NCBI Taxonomy" id="418985"/>
    <lineage>
        <taxon>Eukaryota</taxon>
        <taxon>Metazoa</taxon>
        <taxon>Ecdysozoa</taxon>
        <taxon>Arthropoda</taxon>
        <taxon>Chelicerata</taxon>
        <taxon>Arachnida</taxon>
        <taxon>Acari</taxon>
        <taxon>Parasitiformes</taxon>
        <taxon>Mesostigmata</taxon>
        <taxon>Gamasina</taxon>
        <taxon>Dermanyssoidea</taxon>
        <taxon>Laelapidae</taxon>
        <taxon>Tropilaelaps</taxon>
    </lineage>
</organism>
<proteinExistence type="predicted"/>
<keyword evidence="1" id="KW-0472">Membrane</keyword>
<dbReference type="EMBL" id="MNPL01016105">
    <property type="protein sequence ID" value="OQR70773.1"/>
    <property type="molecule type" value="Genomic_DNA"/>
</dbReference>
<sequence>MARWRGTSEHQDDHLQEREFSCESPCDFSGTAIVRLGSKPPVCTVYGGKPERTTSRCNETPQRIRFPKSNAPIIMQVISEERSPHRVVILQPRESRIVRAECEEELAFVLFQAHTKHGVDVTLSYVGNWSGPPPVNVSHRSRNAGLVRPCSHAEVDLINEQPGRSYARWLRTRVSFADIAISSFSDRYSNRNKS</sequence>
<keyword evidence="1" id="KW-0812">Transmembrane</keyword>
<evidence type="ECO:0000313" key="2">
    <source>
        <dbReference type="Proteomes" id="UP000192247"/>
    </source>
</evidence>
<dbReference type="Proteomes" id="UP000192247">
    <property type="component" value="Unassembled WGS sequence"/>
</dbReference>
<evidence type="ECO:0000313" key="1">
    <source>
        <dbReference type="EMBL" id="OQR70773.1"/>
    </source>
</evidence>
<protein>
    <submittedName>
        <fullName evidence="1">Transmembrane 7 superfamily member 3-like</fullName>
    </submittedName>
</protein>
<dbReference type="AlphaFoldDB" id="A0A1V9XBK3"/>
<accession>A0A1V9XBK3</accession>
<dbReference type="OrthoDB" id="5967337at2759"/>
<keyword evidence="2" id="KW-1185">Reference proteome</keyword>
<name>A0A1V9XBK3_9ACAR</name>